<sequence>MINCVNKRSNYAAINIIALDCRDFMS</sequence>
<feature type="non-terminal residue" evidence="1">
    <location>
        <position position="26"/>
    </location>
</feature>
<evidence type="ECO:0000313" key="1">
    <source>
        <dbReference type="EMBL" id="MCI60685.1"/>
    </source>
</evidence>
<dbReference type="AlphaFoldDB" id="A0A392TL77"/>
<comment type="caution">
    <text evidence="1">The sequence shown here is derived from an EMBL/GenBank/DDBJ whole genome shotgun (WGS) entry which is preliminary data.</text>
</comment>
<dbReference type="Proteomes" id="UP000265520">
    <property type="component" value="Unassembled WGS sequence"/>
</dbReference>
<accession>A0A392TL77</accession>
<proteinExistence type="predicted"/>
<dbReference type="EMBL" id="LXQA010586218">
    <property type="protein sequence ID" value="MCI60685.1"/>
    <property type="molecule type" value="Genomic_DNA"/>
</dbReference>
<name>A0A392TL77_9FABA</name>
<evidence type="ECO:0000313" key="2">
    <source>
        <dbReference type="Proteomes" id="UP000265520"/>
    </source>
</evidence>
<keyword evidence="2" id="KW-1185">Reference proteome</keyword>
<organism evidence="1 2">
    <name type="scientific">Trifolium medium</name>
    <dbReference type="NCBI Taxonomy" id="97028"/>
    <lineage>
        <taxon>Eukaryota</taxon>
        <taxon>Viridiplantae</taxon>
        <taxon>Streptophyta</taxon>
        <taxon>Embryophyta</taxon>
        <taxon>Tracheophyta</taxon>
        <taxon>Spermatophyta</taxon>
        <taxon>Magnoliopsida</taxon>
        <taxon>eudicotyledons</taxon>
        <taxon>Gunneridae</taxon>
        <taxon>Pentapetalae</taxon>
        <taxon>rosids</taxon>
        <taxon>fabids</taxon>
        <taxon>Fabales</taxon>
        <taxon>Fabaceae</taxon>
        <taxon>Papilionoideae</taxon>
        <taxon>50 kb inversion clade</taxon>
        <taxon>NPAAA clade</taxon>
        <taxon>Hologalegina</taxon>
        <taxon>IRL clade</taxon>
        <taxon>Trifolieae</taxon>
        <taxon>Trifolium</taxon>
    </lineage>
</organism>
<reference evidence="1 2" key="1">
    <citation type="journal article" date="2018" name="Front. Plant Sci.">
        <title>Red Clover (Trifolium pratense) and Zigzag Clover (T. medium) - A Picture of Genomic Similarities and Differences.</title>
        <authorList>
            <person name="Dluhosova J."/>
            <person name="Istvanek J."/>
            <person name="Nedelnik J."/>
            <person name="Repkova J."/>
        </authorList>
    </citation>
    <scope>NUCLEOTIDE SEQUENCE [LARGE SCALE GENOMIC DNA]</scope>
    <source>
        <strain evidence="2">cv. 10/8</strain>
        <tissue evidence="1">Leaf</tissue>
    </source>
</reference>
<protein>
    <submittedName>
        <fullName evidence="1">Uncharacterized protein</fullName>
    </submittedName>
</protein>